<keyword evidence="1" id="KW-0812">Transmembrane</keyword>
<dbReference type="Pfam" id="PF15420">
    <property type="entry name" value="Abhydrolase_9_N"/>
    <property type="match status" value="1"/>
</dbReference>
<organism evidence="3 4">
    <name type="scientific">Mycobacterium talmoniae</name>
    <dbReference type="NCBI Taxonomy" id="1858794"/>
    <lineage>
        <taxon>Bacteria</taxon>
        <taxon>Bacillati</taxon>
        <taxon>Actinomycetota</taxon>
        <taxon>Actinomycetes</taxon>
        <taxon>Mycobacteriales</taxon>
        <taxon>Mycobacteriaceae</taxon>
        <taxon>Mycobacterium</taxon>
    </lineage>
</organism>
<dbReference type="Proteomes" id="UP000238296">
    <property type="component" value="Unassembled WGS sequence"/>
</dbReference>
<dbReference type="AlphaFoldDB" id="A0A2S8BDG8"/>
<evidence type="ECO:0000259" key="2">
    <source>
        <dbReference type="Pfam" id="PF15420"/>
    </source>
</evidence>
<sequence>MSTAVRAEPGDRAEPRGRHPLLVWAWSLLRLKFVGIAFAALLFCLSLTPSLLPRDWLFQGLIGGLNGTFGYGLGVTLGAVAHRLVLRNARWWPPPPRVLLGLKAAVVVLSPTVCVLMLIPAAGWQRQVSALMGMAGPTTVGYLRTLIIATGVAALLVAAARIVLDAIKLLARRLIRRWHLHNETALFIGTAIVVALLITLINGVLVRGFFAGANELFAPENTTTRAGVTQPMLPEKSGSPASLAPWDSLGYEAATSWPPVRTPPS</sequence>
<evidence type="ECO:0000313" key="4">
    <source>
        <dbReference type="Proteomes" id="UP000238296"/>
    </source>
</evidence>
<feature type="transmembrane region" description="Helical" evidence="1">
    <location>
        <begin position="21"/>
        <end position="48"/>
    </location>
</feature>
<name>A0A2S8BDG8_9MYCO</name>
<feature type="domain" description="Alpha/beta-hydrolase N-terminal" evidence="2">
    <location>
        <begin position="47"/>
        <end position="252"/>
    </location>
</feature>
<reference evidence="3 4" key="1">
    <citation type="journal article" date="2017" name="Int. J. Syst. Evol. Microbiol.">
        <title>Mycobacterium talmoniae sp. nov., a slowly growing mycobacterium isolated from human respiratory samples.</title>
        <authorList>
            <person name="Davidson R.M."/>
            <person name="DeGroote M.A."/>
            <person name="Marola J.L."/>
            <person name="Buss S."/>
            <person name="Jones V."/>
            <person name="McNeil M.R."/>
            <person name="Freifeld A.G."/>
            <person name="Elaine Epperson L."/>
            <person name="Hasan N.A."/>
            <person name="Jackson M."/>
            <person name="Iwen P.C."/>
            <person name="Salfinger M."/>
            <person name="Strong M."/>
        </authorList>
    </citation>
    <scope>NUCLEOTIDE SEQUENCE [LARGE SCALE GENOMIC DNA]</scope>
    <source>
        <strain evidence="3 4">ATCC BAA-2683</strain>
    </source>
</reference>
<proteinExistence type="predicted"/>
<feature type="transmembrane region" description="Helical" evidence="1">
    <location>
        <begin position="68"/>
        <end position="86"/>
    </location>
</feature>
<feature type="transmembrane region" description="Helical" evidence="1">
    <location>
        <begin position="98"/>
        <end position="122"/>
    </location>
</feature>
<feature type="transmembrane region" description="Helical" evidence="1">
    <location>
        <begin position="142"/>
        <end position="164"/>
    </location>
</feature>
<protein>
    <recommendedName>
        <fullName evidence="2">Alpha/beta-hydrolase N-terminal domain-containing protein</fullName>
    </recommendedName>
</protein>
<comment type="caution">
    <text evidence="3">The sequence shown here is derived from an EMBL/GenBank/DDBJ whole genome shotgun (WGS) entry which is preliminary data.</text>
</comment>
<gene>
    <name evidence="3" type="ORF">C1Y40_05129</name>
</gene>
<keyword evidence="1" id="KW-1133">Transmembrane helix</keyword>
<dbReference type="InterPro" id="IPR027788">
    <property type="entry name" value="Alpha/beta-hydrolase_N_dom"/>
</dbReference>
<evidence type="ECO:0000313" key="3">
    <source>
        <dbReference type="EMBL" id="PQM44712.1"/>
    </source>
</evidence>
<evidence type="ECO:0000256" key="1">
    <source>
        <dbReference type="SAM" id="Phobius"/>
    </source>
</evidence>
<accession>A0A2S8BDG8</accession>
<dbReference type="EMBL" id="PPEA01000729">
    <property type="protein sequence ID" value="PQM44712.1"/>
    <property type="molecule type" value="Genomic_DNA"/>
</dbReference>
<feature type="transmembrane region" description="Helical" evidence="1">
    <location>
        <begin position="185"/>
        <end position="210"/>
    </location>
</feature>
<keyword evidence="1" id="KW-0472">Membrane</keyword>